<evidence type="ECO:0000313" key="4">
    <source>
        <dbReference type="Proteomes" id="UP001251528"/>
    </source>
</evidence>
<protein>
    <recommendedName>
        <fullName evidence="2">TauD/TfdA-like domain-containing protein</fullName>
    </recommendedName>
</protein>
<proteinExistence type="predicted"/>
<accession>A0AAJ0CHE5</accession>
<evidence type="ECO:0000313" key="3">
    <source>
        <dbReference type="EMBL" id="KAK2591712.1"/>
    </source>
</evidence>
<dbReference type="SUPFAM" id="SSF51197">
    <property type="entry name" value="Clavaminate synthase-like"/>
    <property type="match status" value="1"/>
</dbReference>
<comment type="caution">
    <text evidence="3">The sequence shown here is derived from an EMBL/GenBank/DDBJ whole genome shotgun (WGS) entry which is preliminary data.</text>
</comment>
<dbReference type="Proteomes" id="UP001251528">
    <property type="component" value="Unassembled WGS sequence"/>
</dbReference>
<dbReference type="GO" id="GO:0016491">
    <property type="term" value="F:oxidoreductase activity"/>
    <property type="evidence" value="ECO:0007669"/>
    <property type="project" value="UniProtKB-KW"/>
</dbReference>
<gene>
    <name evidence="3" type="ORF">QQS21_010597</name>
</gene>
<dbReference type="PANTHER" id="PTHR10696:SF54">
    <property type="entry name" value="FAMILY OXIDOREDUCTASE, PUTATIVE (AFU_ORTHOLOGUE AFUA_4G13850)-RELATED"/>
    <property type="match status" value="1"/>
</dbReference>
<organism evidence="3 4">
    <name type="scientific">Conoideocrella luteorostrata</name>
    <dbReference type="NCBI Taxonomy" id="1105319"/>
    <lineage>
        <taxon>Eukaryota</taxon>
        <taxon>Fungi</taxon>
        <taxon>Dikarya</taxon>
        <taxon>Ascomycota</taxon>
        <taxon>Pezizomycotina</taxon>
        <taxon>Sordariomycetes</taxon>
        <taxon>Hypocreomycetidae</taxon>
        <taxon>Hypocreales</taxon>
        <taxon>Clavicipitaceae</taxon>
        <taxon>Conoideocrella</taxon>
    </lineage>
</organism>
<dbReference type="FunFam" id="3.60.130.10:FF:000011">
    <property type="entry name" value="Taurine catabolism dioxygenase TauD"/>
    <property type="match status" value="1"/>
</dbReference>
<sequence length="413" mass="46700">MAPAGKTSSDLLGPPGQPDIAYVPDLENYQARSRRRHYDEQLDKTLPPGFPNRVSSKLAWKGATVHEEYNWAYHLTLADVEEVEAALAHFRSLGQPSAIGDVSQVTFPLPTLHTVLRGISNDIHNGHGFKVVRGLPVQFHSREENIIIFAGISARIAPIRGRQDNIYRGEPADVMILHIKDLTNTKDAHTIRAPAFTSEKQVFHTDSGDVVSLFALEAATKGGQSKLASSWSIYNELAATRPDMIRTLAEPWPVDDFRKTDKGYHLRPLLFHQPRADTSPQRIIIQFARRVFTGYWTRPRSADIPPITEAQAEALDALHFLAERYALSLDFQPGDIQYVNNLSIVHARDEYTDSPDKQRHLIRMWLRDPDLAWPTPEALIKGWTRIYDNIRPDKSVFPLEPFMREPSSGTVQH</sequence>
<name>A0AAJ0CHE5_9HYPO</name>
<dbReference type="InterPro" id="IPR050411">
    <property type="entry name" value="AlphaKG_dependent_hydroxylases"/>
</dbReference>
<keyword evidence="1" id="KW-0560">Oxidoreductase</keyword>
<evidence type="ECO:0000256" key="1">
    <source>
        <dbReference type="ARBA" id="ARBA00023002"/>
    </source>
</evidence>
<dbReference type="EMBL" id="JASWJB010000314">
    <property type="protein sequence ID" value="KAK2591712.1"/>
    <property type="molecule type" value="Genomic_DNA"/>
</dbReference>
<dbReference type="Gene3D" id="3.60.130.10">
    <property type="entry name" value="Clavaminate synthase-like"/>
    <property type="match status" value="1"/>
</dbReference>
<evidence type="ECO:0000259" key="2">
    <source>
        <dbReference type="Pfam" id="PF02668"/>
    </source>
</evidence>
<dbReference type="PANTHER" id="PTHR10696">
    <property type="entry name" value="GAMMA-BUTYROBETAINE HYDROXYLASE-RELATED"/>
    <property type="match status" value="1"/>
</dbReference>
<keyword evidence="4" id="KW-1185">Reference proteome</keyword>
<dbReference type="AlphaFoldDB" id="A0AAJ0CHE5"/>
<dbReference type="InterPro" id="IPR003819">
    <property type="entry name" value="TauD/TfdA-like"/>
</dbReference>
<reference evidence="3" key="1">
    <citation type="submission" date="2023-06" db="EMBL/GenBank/DDBJ databases">
        <title>Conoideocrella luteorostrata (Hypocreales: Clavicipitaceae), a potential biocontrol fungus for elongate hemlock scale in United States Christmas tree production areas.</title>
        <authorList>
            <person name="Barrett H."/>
            <person name="Lovett B."/>
            <person name="Macias A.M."/>
            <person name="Stajich J.E."/>
            <person name="Kasson M.T."/>
        </authorList>
    </citation>
    <scope>NUCLEOTIDE SEQUENCE</scope>
    <source>
        <strain evidence="3">ARSEF 14590</strain>
    </source>
</reference>
<dbReference type="InterPro" id="IPR042098">
    <property type="entry name" value="TauD-like_sf"/>
</dbReference>
<dbReference type="Pfam" id="PF02668">
    <property type="entry name" value="TauD"/>
    <property type="match status" value="1"/>
</dbReference>
<feature type="domain" description="TauD/TfdA-like" evidence="2">
    <location>
        <begin position="101"/>
        <end position="365"/>
    </location>
</feature>